<evidence type="ECO:0000256" key="7">
    <source>
        <dbReference type="ARBA" id="ARBA00060749"/>
    </source>
</evidence>
<dbReference type="GO" id="GO:0005737">
    <property type="term" value="C:cytoplasm"/>
    <property type="evidence" value="ECO:0007669"/>
    <property type="project" value="UniProtKB-SubCell"/>
</dbReference>
<dbReference type="Proteomes" id="UP000288395">
    <property type="component" value="Unassembled WGS sequence"/>
</dbReference>
<sequence>MHTKEHVGLFDTTKQPQITNHLPLVLASSSVYRQQLLKQLRVPFIAKAPNIDESLLADETHVQLVQRLAEAKAKTLAAEFPAHLIIGSDQVAVCTGRIFGKPNNVETAVQQLLHFSGRAVTFYTGLCVLNSESGVAYTITEPYSVYFRTLTETKVRHYIELEQPLNCAGSFKSEGLGITLFHKMKGDDPNSLIGLPLIRLTDLLSRHGFELPEQAR</sequence>
<comment type="catalytic activity">
    <reaction evidence="5 9">
        <text>N(7)-methyl-GTP + H2O = N(7)-methyl-GMP + diphosphate + H(+)</text>
        <dbReference type="Rhea" id="RHEA:58744"/>
        <dbReference type="ChEBI" id="CHEBI:15377"/>
        <dbReference type="ChEBI" id="CHEBI:15378"/>
        <dbReference type="ChEBI" id="CHEBI:33019"/>
        <dbReference type="ChEBI" id="CHEBI:58285"/>
        <dbReference type="ChEBI" id="CHEBI:87133"/>
    </reaction>
</comment>
<organism evidence="10 11">
    <name type="scientific">Aliidiomarina iranensis</name>
    <dbReference type="NCBI Taxonomy" id="1434071"/>
    <lineage>
        <taxon>Bacteria</taxon>
        <taxon>Pseudomonadati</taxon>
        <taxon>Pseudomonadota</taxon>
        <taxon>Gammaproteobacteria</taxon>
        <taxon>Alteromonadales</taxon>
        <taxon>Idiomarinaceae</taxon>
        <taxon>Aliidiomarina</taxon>
    </lineage>
</organism>
<evidence type="ECO:0000256" key="2">
    <source>
        <dbReference type="ARBA" id="ARBA00022490"/>
    </source>
</evidence>
<reference evidence="11" key="1">
    <citation type="journal article" date="2018" name="Front. Microbiol.">
        <title>Genome-Based Analysis Reveals the Taxonomy and Diversity of the Family Idiomarinaceae.</title>
        <authorList>
            <person name="Liu Y."/>
            <person name="Lai Q."/>
            <person name="Shao Z."/>
        </authorList>
    </citation>
    <scope>NUCLEOTIDE SEQUENCE [LARGE SCALE GENOMIC DNA]</scope>
    <source>
        <strain evidence="11">GBPy7</strain>
    </source>
</reference>
<dbReference type="AlphaFoldDB" id="A0A432W005"/>
<comment type="caution">
    <text evidence="9">Lacks conserved residue(s) required for the propagation of feature annotation.</text>
</comment>
<evidence type="ECO:0000256" key="6">
    <source>
        <dbReference type="ARBA" id="ARBA00053369"/>
    </source>
</evidence>
<dbReference type="CDD" id="cd00555">
    <property type="entry name" value="Maf"/>
    <property type="match status" value="1"/>
</dbReference>
<comment type="caution">
    <text evidence="10">The sequence shown here is derived from an EMBL/GenBank/DDBJ whole genome shotgun (WGS) entry which is preliminary data.</text>
</comment>
<accession>A0A432W005</accession>
<comment type="similarity">
    <text evidence="7 9">Belongs to the Maf family. YceF subfamily.</text>
</comment>
<dbReference type="GO" id="GO:0047429">
    <property type="term" value="F:nucleoside triphosphate diphosphatase activity"/>
    <property type="evidence" value="ECO:0007669"/>
    <property type="project" value="InterPro"/>
</dbReference>
<keyword evidence="11" id="KW-1185">Reference proteome</keyword>
<dbReference type="FunFam" id="3.90.950.10:FF:000005">
    <property type="entry name" value="7-methyl-GTP pyrophosphatase"/>
    <property type="match status" value="1"/>
</dbReference>
<evidence type="ECO:0000256" key="3">
    <source>
        <dbReference type="ARBA" id="ARBA00022801"/>
    </source>
</evidence>
<evidence type="ECO:0000256" key="5">
    <source>
        <dbReference type="ARBA" id="ARBA00050213"/>
    </source>
</evidence>
<comment type="subcellular location">
    <subcellularLocation>
        <location evidence="1 9">Cytoplasm</location>
    </subcellularLocation>
</comment>
<evidence type="ECO:0000256" key="8">
    <source>
        <dbReference type="ARBA" id="ARBA00068163"/>
    </source>
</evidence>
<dbReference type="Pfam" id="PF02545">
    <property type="entry name" value="Maf"/>
    <property type="match status" value="1"/>
</dbReference>
<evidence type="ECO:0000313" key="11">
    <source>
        <dbReference type="Proteomes" id="UP000288395"/>
    </source>
</evidence>
<keyword evidence="3 9" id="KW-0378">Hydrolase</keyword>
<feature type="active site" description="Proton acceptor" evidence="9">
    <location>
        <position position="89"/>
    </location>
</feature>
<dbReference type="PIRSF" id="PIRSF006305">
    <property type="entry name" value="Maf"/>
    <property type="match status" value="1"/>
</dbReference>
<protein>
    <recommendedName>
        <fullName evidence="8 9">7-methyl-GTP pyrophosphatase</fullName>
        <shortName evidence="9">m(7)GTP pyrophosphatase</shortName>
        <ecNumber evidence="9">3.6.1.-</ecNumber>
    </recommendedName>
</protein>
<comment type="cofactor">
    <cofactor evidence="9">
        <name>a divalent metal cation</name>
        <dbReference type="ChEBI" id="CHEBI:60240"/>
    </cofactor>
</comment>
<dbReference type="EMBL" id="PIPJ01000002">
    <property type="protein sequence ID" value="RUO22336.1"/>
    <property type="molecule type" value="Genomic_DNA"/>
</dbReference>
<comment type="function">
    <text evidence="6 9">Nucleoside triphosphate pyrophosphatase that hydrolyzes 7-methyl-GTP (m(7)GTP). May have a dual role in cell division arrest and in preventing the incorporation of modified nucleotides into cellular nucleic acids.</text>
</comment>
<evidence type="ECO:0000256" key="1">
    <source>
        <dbReference type="ARBA" id="ARBA00004496"/>
    </source>
</evidence>
<evidence type="ECO:0000256" key="4">
    <source>
        <dbReference type="ARBA" id="ARBA00023080"/>
    </source>
</evidence>
<dbReference type="RefSeq" id="WP_126765808.1">
    <property type="nucleotide sequence ID" value="NZ_PIPJ01000002.1"/>
</dbReference>
<dbReference type="OrthoDB" id="9813694at2"/>
<feature type="site" description="Important for substrate specificity" evidence="9">
    <location>
        <position position="174"/>
    </location>
</feature>
<dbReference type="InterPro" id="IPR003697">
    <property type="entry name" value="Maf-like"/>
</dbReference>
<proteinExistence type="inferred from homology"/>
<name>A0A432W005_9GAMM</name>
<dbReference type="NCBIfam" id="TIGR00172">
    <property type="entry name" value="maf"/>
    <property type="match status" value="1"/>
</dbReference>
<dbReference type="PANTHER" id="PTHR43213">
    <property type="entry name" value="BIFUNCTIONAL DTTP/UTP PYROPHOSPHATASE/METHYLTRANSFERASE PROTEIN-RELATED"/>
    <property type="match status" value="1"/>
</dbReference>
<gene>
    <name evidence="10" type="ORF">CWE08_03900</name>
</gene>
<keyword evidence="2 9" id="KW-0963">Cytoplasm</keyword>
<dbReference type="SUPFAM" id="SSF52972">
    <property type="entry name" value="ITPase-like"/>
    <property type="match status" value="1"/>
</dbReference>
<evidence type="ECO:0000313" key="10">
    <source>
        <dbReference type="EMBL" id="RUO22336.1"/>
    </source>
</evidence>
<dbReference type="PANTHER" id="PTHR43213:SF10">
    <property type="entry name" value="7-METHYL-GTP PYROPHOSPHATASE"/>
    <property type="match status" value="1"/>
</dbReference>
<dbReference type="GO" id="GO:0009117">
    <property type="term" value="P:nucleotide metabolic process"/>
    <property type="evidence" value="ECO:0007669"/>
    <property type="project" value="UniProtKB-KW"/>
</dbReference>
<feature type="site" description="Important for substrate specificity" evidence="9">
    <location>
        <position position="32"/>
    </location>
</feature>
<evidence type="ECO:0000256" key="9">
    <source>
        <dbReference type="HAMAP-Rule" id="MF_00528"/>
    </source>
</evidence>
<keyword evidence="4 9" id="KW-0546">Nucleotide metabolism</keyword>
<dbReference type="EC" id="3.6.1.-" evidence="9"/>
<feature type="site" description="Important for substrate specificity" evidence="9">
    <location>
        <position position="90"/>
    </location>
</feature>
<dbReference type="Gene3D" id="3.90.950.10">
    <property type="match status" value="1"/>
</dbReference>
<dbReference type="InterPro" id="IPR029001">
    <property type="entry name" value="ITPase-like_fam"/>
</dbReference>
<dbReference type="HAMAP" id="MF_00528">
    <property type="entry name" value="Maf"/>
    <property type="match status" value="1"/>
</dbReference>